<dbReference type="SMART" id="SM00946">
    <property type="entry name" value="ProRS-C_1"/>
    <property type="match status" value="1"/>
</dbReference>
<dbReference type="FunFam" id="3.40.50.800:FF:000005">
    <property type="entry name" value="bifunctional glutamate/proline--tRNA ligase"/>
    <property type="match status" value="1"/>
</dbReference>
<evidence type="ECO:0000256" key="7">
    <source>
        <dbReference type="HAMAP-Rule" id="MF_01571"/>
    </source>
</evidence>
<evidence type="ECO:0000256" key="6">
    <source>
        <dbReference type="ARBA" id="ARBA00047671"/>
    </source>
</evidence>
<evidence type="ECO:0000256" key="2">
    <source>
        <dbReference type="ARBA" id="ARBA00022741"/>
    </source>
</evidence>
<dbReference type="GO" id="GO:0006433">
    <property type="term" value="P:prolyl-tRNA aminoacylation"/>
    <property type="evidence" value="ECO:0007669"/>
    <property type="project" value="UniProtKB-UniRule"/>
</dbReference>
<comment type="function">
    <text evidence="7">Catalyzes the attachment of proline to tRNA(Pro) in a two-step reaction: proline is first activated by ATP to form Pro-AMP and then transferred to the acceptor end of tRNA(Pro).</text>
</comment>
<dbReference type="HAMAP" id="MF_01571">
    <property type="entry name" value="Pro_tRNA_synth_type3"/>
    <property type="match status" value="1"/>
</dbReference>
<dbReference type="SUPFAM" id="SSF55681">
    <property type="entry name" value="Class II aaRS and biotin synthetases"/>
    <property type="match status" value="1"/>
</dbReference>
<dbReference type="Gene3D" id="3.40.50.800">
    <property type="entry name" value="Anticodon-binding domain"/>
    <property type="match status" value="1"/>
</dbReference>
<dbReference type="PROSITE" id="PS50862">
    <property type="entry name" value="AA_TRNA_LIGASE_II"/>
    <property type="match status" value="1"/>
</dbReference>
<dbReference type="GO" id="GO:0017101">
    <property type="term" value="C:aminoacyl-tRNA synthetase multienzyme complex"/>
    <property type="evidence" value="ECO:0007669"/>
    <property type="project" value="TreeGrafter"/>
</dbReference>
<dbReference type="AlphaFoldDB" id="A0A0G0K4I0"/>
<dbReference type="SUPFAM" id="SSF64586">
    <property type="entry name" value="C-terminal domain of ProRS"/>
    <property type="match status" value="1"/>
</dbReference>
<dbReference type="FunFam" id="3.30.930.10:FF:000037">
    <property type="entry name" value="Proline--tRNA ligase"/>
    <property type="match status" value="1"/>
</dbReference>
<evidence type="ECO:0000256" key="5">
    <source>
        <dbReference type="ARBA" id="ARBA00023146"/>
    </source>
</evidence>
<evidence type="ECO:0000259" key="8">
    <source>
        <dbReference type="PROSITE" id="PS50862"/>
    </source>
</evidence>
<dbReference type="EMBL" id="LBUU01000005">
    <property type="protein sequence ID" value="KKQ70360.1"/>
    <property type="molecule type" value="Genomic_DNA"/>
</dbReference>
<dbReference type="GO" id="GO:0005737">
    <property type="term" value="C:cytoplasm"/>
    <property type="evidence" value="ECO:0007669"/>
    <property type="project" value="UniProtKB-SubCell"/>
</dbReference>
<dbReference type="InterPro" id="IPR036621">
    <property type="entry name" value="Anticodon-bd_dom_sf"/>
</dbReference>
<dbReference type="InterPro" id="IPR006195">
    <property type="entry name" value="aa-tRNA-synth_II"/>
</dbReference>
<dbReference type="InterPro" id="IPR017449">
    <property type="entry name" value="Pro-tRNA_synth_II"/>
</dbReference>
<dbReference type="GO" id="GO:0004827">
    <property type="term" value="F:proline-tRNA ligase activity"/>
    <property type="evidence" value="ECO:0007669"/>
    <property type="project" value="UniProtKB-UniRule"/>
</dbReference>
<comment type="similarity">
    <text evidence="7">Belongs to the class-II aminoacyl-tRNA synthetase family. ProS type 3 subfamily.</text>
</comment>
<comment type="subcellular location">
    <subcellularLocation>
        <location evidence="7">Cytoplasm</location>
    </subcellularLocation>
</comment>
<dbReference type="PANTHER" id="PTHR43382:SF2">
    <property type="entry name" value="BIFUNCTIONAL GLUTAMATE_PROLINE--TRNA LIGASE"/>
    <property type="match status" value="1"/>
</dbReference>
<dbReference type="Pfam" id="PF00587">
    <property type="entry name" value="tRNA-synt_2b"/>
    <property type="match status" value="1"/>
</dbReference>
<proteinExistence type="inferred from homology"/>
<dbReference type="Gene3D" id="3.30.110.30">
    <property type="entry name" value="C-terminal domain of ProRS"/>
    <property type="match status" value="1"/>
</dbReference>
<reference evidence="9" key="1">
    <citation type="journal article" date="2015" name="Nature">
        <title>rRNA introns, odd ribosomes, and small enigmatic genomes across a large radiation of phyla.</title>
        <authorList>
            <person name="Brown C.T."/>
            <person name="Hug L.A."/>
            <person name="Thomas B.C."/>
            <person name="Sharon I."/>
            <person name="Castelle C.J."/>
            <person name="Singh A."/>
            <person name="Wilkins M.J."/>
            <person name="Williams K.H."/>
            <person name="Banfield J.F."/>
        </authorList>
    </citation>
    <scope>NUCLEOTIDE SEQUENCE [LARGE SCALE GENOMIC DNA]</scope>
</reference>
<evidence type="ECO:0000256" key="1">
    <source>
        <dbReference type="ARBA" id="ARBA00022598"/>
    </source>
</evidence>
<gene>
    <name evidence="7" type="primary">proS</name>
    <name evidence="9" type="ORF">US91_C0005G0065</name>
</gene>
<dbReference type="InterPro" id="IPR002314">
    <property type="entry name" value="aa-tRNA-synt_IIb"/>
</dbReference>
<keyword evidence="4 7" id="KW-0648">Protein biosynthesis</keyword>
<dbReference type="Gene3D" id="3.30.930.10">
    <property type="entry name" value="Bira Bifunctional Protein, Domain 2"/>
    <property type="match status" value="1"/>
</dbReference>
<dbReference type="NCBIfam" id="TIGR00408">
    <property type="entry name" value="proS_fam_I"/>
    <property type="match status" value="1"/>
</dbReference>
<dbReference type="InterPro" id="IPR016061">
    <property type="entry name" value="Pro-tRNA_ligase_II_C"/>
</dbReference>
<name>A0A0G0K4I0_9BACT</name>
<keyword evidence="3 7" id="KW-0067">ATP-binding</keyword>
<dbReference type="PRINTS" id="PR01046">
    <property type="entry name" value="TRNASYNTHPRO"/>
</dbReference>
<evidence type="ECO:0000313" key="10">
    <source>
        <dbReference type="Proteomes" id="UP000034022"/>
    </source>
</evidence>
<dbReference type="Pfam" id="PF03129">
    <property type="entry name" value="HGTP_anticodon"/>
    <property type="match status" value="1"/>
</dbReference>
<dbReference type="InterPro" id="IPR045864">
    <property type="entry name" value="aa-tRNA-synth_II/BPL/LPL"/>
</dbReference>
<comment type="subunit">
    <text evidence="7">Homodimer.</text>
</comment>
<evidence type="ECO:0000256" key="4">
    <source>
        <dbReference type="ARBA" id="ARBA00022917"/>
    </source>
</evidence>
<dbReference type="InterPro" id="IPR033721">
    <property type="entry name" value="ProRS_core_arch_euk"/>
</dbReference>
<dbReference type="GO" id="GO:0005524">
    <property type="term" value="F:ATP binding"/>
    <property type="evidence" value="ECO:0007669"/>
    <property type="project" value="UniProtKB-UniRule"/>
</dbReference>
<evidence type="ECO:0000256" key="3">
    <source>
        <dbReference type="ARBA" id="ARBA00022840"/>
    </source>
</evidence>
<sequence length="474" mass="55034">MNVKKNITPQKENFSEWYQDVVKEAELAENSEVRGCGIVRPYGYKIWELIKAELSRLIEETGVENVYFPIFIPMENLEAEKDHVEGFSPELAVVTHGGGEKLVNKLAVRPTSETSMYKTYAKWIQSYKDLPLRLNQWNNVVRWEKRPRPFLRWSEFLWQEGHTVFAKQAEAEAEMWQMLDVYEKTYQFMALPVMKGKKSEAEKFAGAVMTTTAEIMVKDGKAIQGGTSHYLGTNFAKVFDVTYLGDDGERHFCHQNSWGFSWRSVGAVIMAHGDDNGLRLPPNIAPIQIVIVPIYKDENKQEVIAYAEELKKELTPYRVKLDARDGMTPGFKFNHWEVKGVPVRLEIGQKEKDNNEITIFRRDNETKIKINRSELKNMIPELFKEIHISLYDQAKDFSEKHIHRIESIDEIKDQVGFFEASWCESKESEKLLKEKFSMVSRVLPFANMEKESKNKKCFITGAEAKHDWLFAKSY</sequence>
<dbReference type="SUPFAM" id="SSF52954">
    <property type="entry name" value="Class II aaRS ABD-related"/>
    <property type="match status" value="1"/>
</dbReference>
<dbReference type="InterPro" id="IPR004499">
    <property type="entry name" value="Pro-tRNA-ligase_IIa_arc-type"/>
</dbReference>
<accession>A0A0G0K4I0</accession>
<comment type="caution">
    <text evidence="9">The sequence shown here is derived from an EMBL/GenBank/DDBJ whole genome shotgun (WGS) entry which is preliminary data.</text>
</comment>
<dbReference type="InterPro" id="IPR004154">
    <property type="entry name" value="Anticodon-bd"/>
</dbReference>
<dbReference type="Proteomes" id="UP000034022">
    <property type="component" value="Unassembled WGS sequence"/>
</dbReference>
<comment type="catalytic activity">
    <reaction evidence="6 7">
        <text>tRNA(Pro) + L-proline + ATP = L-prolyl-tRNA(Pro) + AMP + diphosphate</text>
        <dbReference type="Rhea" id="RHEA:14305"/>
        <dbReference type="Rhea" id="RHEA-COMP:9700"/>
        <dbReference type="Rhea" id="RHEA-COMP:9702"/>
        <dbReference type="ChEBI" id="CHEBI:30616"/>
        <dbReference type="ChEBI" id="CHEBI:33019"/>
        <dbReference type="ChEBI" id="CHEBI:60039"/>
        <dbReference type="ChEBI" id="CHEBI:78442"/>
        <dbReference type="ChEBI" id="CHEBI:78532"/>
        <dbReference type="ChEBI" id="CHEBI:456215"/>
        <dbReference type="EC" id="6.1.1.15"/>
    </reaction>
</comment>
<dbReference type="PATRIC" id="fig|1618638.3.peg.666"/>
<comment type="domain">
    <text evidence="7">Consists of three domains: the N-terminal catalytic domain, the anticodon-binding domain and the C-terminal extension.</text>
</comment>
<evidence type="ECO:0000313" key="9">
    <source>
        <dbReference type="EMBL" id="KKQ70360.1"/>
    </source>
</evidence>
<dbReference type="EC" id="6.1.1.15" evidence="7"/>
<keyword evidence="5 7" id="KW-0030">Aminoacyl-tRNA synthetase</keyword>
<keyword evidence="1 7" id="KW-0436">Ligase</keyword>
<organism evidence="9 10">
    <name type="scientific">Candidatus Falkowbacteria bacterium GW2011_GWE1_38_31</name>
    <dbReference type="NCBI Taxonomy" id="1618638"/>
    <lineage>
        <taxon>Bacteria</taxon>
        <taxon>Candidatus Falkowiibacteriota</taxon>
    </lineage>
</organism>
<protein>
    <recommendedName>
        <fullName evidence="7">Proline--tRNA ligase</fullName>
        <ecNumber evidence="7">6.1.1.15</ecNumber>
    </recommendedName>
    <alternativeName>
        <fullName evidence="7">Prolyl-tRNA synthetase</fullName>
        <shortName evidence="7">ProRS</shortName>
    </alternativeName>
</protein>
<dbReference type="PANTHER" id="PTHR43382">
    <property type="entry name" value="PROLYL-TRNA SYNTHETASE"/>
    <property type="match status" value="1"/>
</dbReference>
<keyword evidence="7" id="KW-0963">Cytoplasm</keyword>
<dbReference type="CDD" id="cd00778">
    <property type="entry name" value="ProRS_core_arch_euk"/>
    <property type="match status" value="1"/>
</dbReference>
<dbReference type="InterPro" id="IPR002316">
    <property type="entry name" value="Pro-tRNA-ligase_IIa"/>
</dbReference>
<dbReference type="Pfam" id="PF09180">
    <property type="entry name" value="ProRS-C_1"/>
    <property type="match status" value="1"/>
</dbReference>
<keyword evidence="2 7" id="KW-0547">Nucleotide-binding</keyword>
<feature type="domain" description="Aminoacyl-transfer RNA synthetases class-II family profile" evidence="8">
    <location>
        <begin position="40"/>
        <end position="281"/>
    </location>
</feature>